<dbReference type="Proteomes" id="UP000801492">
    <property type="component" value="Unassembled WGS sequence"/>
</dbReference>
<evidence type="ECO:0000256" key="4">
    <source>
        <dbReference type="ARBA" id="ARBA00022771"/>
    </source>
</evidence>
<accession>A0A8K0CDH3</accession>
<keyword evidence="12" id="KW-1185">Reference proteome</keyword>
<gene>
    <name evidence="11" type="ORF">ILUMI_20902</name>
</gene>
<proteinExistence type="predicted"/>
<dbReference type="OrthoDB" id="6155966at2759"/>
<dbReference type="PANTHER" id="PTHR16515">
    <property type="entry name" value="PR DOMAIN ZINC FINGER PROTEIN"/>
    <property type="match status" value="1"/>
</dbReference>
<keyword evidence="3" id="KW-0677">Repeat</keyword>
<dbReference type="PANTHER" id="PTHR16515:SF49">
    <property type="entry name" value="GASTRULA ZINC FINGER PROTEIN XLCGF49.1-LIKE-RELATED"/>
    <property type="match status" value="1"/>
</dbReference>
<dbReference type="EMBL" id="VTPC01089973">
    <property type="protein sequence ID" value="KAF2885279.1"/>
    <property type="molecule type" value="Genomic_DNA"/>
</dbReference>
<evidence type="ECO:0000256" key="6">
    <source>
        <dbReference type="ARBA" id="ARBA00023125"/>
    </source>
</evidence>
<keyword evidence="7" id="KW-0539">Nucleus</keyword>
<comment type="subcellular location">
    <subcellularLocation>
        <location evidence="1">Nucleus</location>
    </subcellularLocation>
</comment>
<keyword evidence="6" id="KW-0238">DNA-binding</keyword>
<evidence type="ECO:0000256" key="5">
    <source>
        <dbReference type="ARBA" id="ARBA00022833"/>
    </source>
</evidence>
<dbReference type="AlphaFoldDB" id="A0A8K0CDH3"/>
<sequence length="297" mass="34280">MPNLRKNSTVLTYNDDAIYKAMENQRKTKKPGKLLSSVKHPRVMDKQDDNIPDVVYAQDGRQFFPCLYCCHAFAIKTDQLSHMQQCNFKTVSRVPDPLPKPALNKTPNIKTKRVERMPNVLTSREVEHVIVKPEINFYDTSQDSPNEIVQKSQNIDSLMQNKALTVIKKVPTKIGFPKIKFKFPQKIQNIKFKSGVQQDDTNHETAESAAAGSKQSPPKLTFPKEELKYYHDMYRKSDMSKCTICFKAVGKGCWYRHLRTHCSEKKYSCGACDKKFGRKDHRDLHEKTHANHFLNNS</sequence>
<dbReference type="PROSITE" id="PS00028">
    <property type="entry name" value="ZINC_FINGER_C2H2_1"/>
    <property type="match status" value="1"/>
</dbReference>
<dbReference type="GO" id="GO:0005634">
    <property type="term" value="C:nucleus"/>
    <property type="evidence" value="ECO:0007669"/>
    <property type="project" value="UniProtKB-SubCell"/>
</dbReference>
<dbReference type="Gene3D" id="3.30.160.60">
    <property type="entry name" value="Classic Zinc Finger"/>
    <property type="match status" value="1"/>
</dbReference>
<evidence type="ECO:0000256" key="3">
    <source>
        <dbReference type="ARBA" id="ARBA00022737"/>
    </source>
</evidence>
<feature type="region of interest" description="Disordered" evidence="9">
    <location>
        <begin position="194"/>
        <end position="219"/>
    </location>
</feature>
<dbReference type="GO" id="GO:0003677">
    <property type="term" value="F:DNA binding"/>
    <property type="evidence" value="ECO:0007669"/>
    <property type="project" value="UniProtKB-KW"/>
</dbReference>
<comment type="caution">
    <text evidence="11">The sequence shown here is derived from an EMBL/GenBank/DDBJ whole genome shotgun (WGS) entry which is preliminary data.</text>
</comment>
<keyword evidence="2" id="KW-0479">Metal-binding</keyword>
<reference evidence="11" key="1">
    <citation type="submission" date="2019-08" db="EMBL/GenBank/DDBJ databases">
        <title>The genome of the North American firefly Photinus pyralis.</title>
        <authorList>
            <consortium name="Photinus pyralis genome working group"/>
            <person name="Fallon T.R."/>
            <person name="Sander Lower S.E."/>
            <person name="Weng J.-K."/>
        </authorList>
    </citation>
    <scope>NUCLEOTIDE SEQUENCE</scope>
    <source>
        <strain evidence="11">TRF0915ILg1</strain>
        <tissue evidence="11">Whole body</tissue>
    </source>
</reference>
<dbReference type="GO" id="GO:0008270">
    <property type="term" value="F:zinc ion binding"/>
    <property type="evidence" value="ECO:0007669"/>
    <property type="project" value="UniProtKB-KW"/>
</dbReference>
<evidence type="ECO:0000256" key="9">
    <source>
        <dbReference type="SAM" id="MobiDB-lite"/>
    </source>
</evidence>
<dbReference type="SUPFAM" id="SSF57667">
    <property type="entry name" value="beta-beta-alpha zinc fingers"/>
    <property type="match status" value="1"/>
</dbReference>
<name>A0A8K0CDH3_IGNLU</name>
<keyword evidence="4 8" id="KW-0863">Zinc-finger</keyword>
<protein>
    <recommendedName>
        <fullName evidence="10">C2H2-type domain-containing protein</fullName>
    </recommendedName>
</protein>
<dbReference type="InterPro" id="IPR036236">
    <property type="entry name" value="Znf_C2H2_sf"/>
</dbReference>
<dbReference type="PROSITE" id="PS50157">
    <property type="entry name" value="ZINC_FINGER_C2H2_2"/>
    <property type="match status" value="1"/>
</dbReference>
<feature type="domain" description="C2H2-type" evidence="10">
    <location>
        <begin position="267"/>
        <end position="291"/>
    </location>
</feature>
<evidence type="ECO:0000256" key="2">
    <source>
        <dbReference type="ARBA" id="ARBA00022723"/>
    </source>
</evidence>
<dbReference type="InterPro" id="IPR013087">
    <property type="entry name" value="Znf_C2H2_type"/>
</dbReference>
<evidence type="ECO:0000256" key="7">
    <source>
        <dbReference type="ARBA" id="ARBA00023242"/>
    </source>
</evidence>
<keyword evidence="5" id="KW-0862">Zinc</keyword>
<dbReference type="InterPro" id="IPR050331">
    <property type="entry name" value="Zinc_finger"/>
</dbReference>
<evidence type="ECO:0000313" key="11">
    <source>
        <dbReference type="EMBL" id="KAF2885279.1"/>
    </source>
</evidence>
<organism evidence="11 12">
    <name type="scientific">Ignelater luminosus</name>
    <name type="common">Cucubano</name>
    <name type="synonym">Pyrophorus luminosus</name>
    <dbReference type="NCBI Taxonomy" id="2038154"/>
    <lineage>
        <taxon>Eukaryota</taxon>
        <taxon>Metazoa</taxon>
        <taxon>Ecdysozoa</taxon>
        <taxon>Arthropoda</taxon>
        <taxon>Hexapoda</taxon>
        <taxon>Insecta</taxon>
        <taxon>Pterygota</taxon>
        <taxon>Neoptera</taxon>
        <taxon>Endopterygota</taxon>
        <taxon>Coleoptera</taxon>
        <taxon>Polyphaga</taxon>
        <taxon>Elateriformia</taxon>
        <taxon>Elateroidea</taxon>
        <taxon>Elateridae</taxon>
        <taxon>Agrypninae</taxon>
        <taxon>Pyrophorini</taxon>
        <taxon>Ignelater</taxon>
    </lineage>
</organism>
<evidence type="ECO:0000259" key="10">
    <source>
        <dbReference type="PROSITE" id="PS50157"/>
    </source>
</evidence>
<evidence type="ECO:0000256" key="1">
    <source>
        <dbReference type="ARBA" id="ARBA00004123"/>
    </source>
</evidence>
<evidence type="ECO:0000313" key="12">
    <source>
        <dbReference type="Proteomes" id="UP000801492"/>
    </source>
</evidence>
<evidence type="ECO:0000256" key="8">
    <source>
        <dbReference type="PROSITE-ProRule" id="PRU00042"/>
    </source>
</evidence>